<feature type="region of interest" description="Disordered" evidence="1">
    <location>
        <begin position="296"/>
        <end position="371"/>
    </location>
</feature>
<protein>
    <recommendedName>
        <fullName evidence="3">DUF2637 domain-containing protein</fullName>
    </recommendedName>
</protein>
<sequence>MTVTELRPEGGGTSTEGLAAAEKASAEAEAMRIKNESDRRRAKLADEKAAAKAQADIESSLADAADERRRRDEARREVAARKAKAEKSAEQWRRAAKTIAIVCVIVSLPLQIMAFWDPTAWFLVAAPFVLEGVAWALLKGAEAAVDDGRPSWHYRLGALAQASIAAWINFDHGSAAFGTATGLGGALCSLIGPTIWDLHENGRIAKREGRKTWSQRWTERREARAEQVKTKKLIAARIEQDETVWERAVYLAAALGELTPSDRTYRRAWDEIHGTDPGQTAEIIAARRAARRAVRIASNGPLKDENTQLDSQMDPDDERPSKAPKKSGEDGRKNNGGTPPRRVPGEVKYSAAARTEMSNEGRRRAASKTDA</sequence>
<proteinExistence type="predicted"/>
<reference evidence="2" key="1">
    <citation type="submission" date="2024-08" db="EMBL/GenBank/DDBJ databases">
        <authorList>
            <person name="Yu S.T."/>
        </authorList>
    </citation>
    <scope>NUCLEOTIDE SEQUENCE</scope>
    <source>
        <strain evidence="2">R33</strain>
    </source>
</reference>
<dbReference type="RefSeq" id="WP_369778323.1">
    <property type="nucleotide sequence ID" value="NZ_CP165727.1"/>
</dbReference>
<evidence type="ECO:0008006" key="3">
    <source>
        <dbReference type="Google" id="ProtNLM"/>
    </source>
</evidence>
<dbReference type="AlphaFoldDB" id="A0AB39Y6D5"/>
<feature type="region of interest" description="Disordered" evidence="1">
    <location>
        <begin position="1"/>
        <end position="47"/>
    </location>
</feature>
<feature type="compositionally biased region" description="Basic and acidic residues" evidence="1">
    <location>
        <begin position="318"/>
        <end position="333"/>
    </location>
</feature>
<evidence type="ECO:0000256" key="1">
    <source>
        <dbReference type="SAM" id="MobiDB-lite"/>
    </source>
</evidence>
<name>A0AB39Y6D5_9ACTN</name>
<gene>
    <name evidence="2" type="ORF">AB5J51_21140</name>
</gene>
<feature type="compositionally biased region" description="Basic and acidic residues" evidence="1">
    <location>
        <begin position="357"/>
        <end position="371"/>
    </location>
</feature>
<evidence type="ECO:0000313" key="2">
    <source>
        <dbReference type="EMBL" id="XDV65281.1"/>
    </source>
</evidence>
<dbReference type="EMBL" id="CP165727">
    <property type="protein sequence ID" value="XDV65281.1"/>
    <property type="molecule type" value="Genomic_DNA"/>
</dbReference>
<feature type="compositionally biased region" description="Basic and acidic residues" evidence="1">
    <location>
        <begin position="24"/>
        <end position="47"/>
    </location>
</feature>
<accession>A0AB39Y6D5</accession>
<organism evidence="2">
    <name type="scientific">Streptomyces sp. R33</name>
    <dbReference type="NCBI Taxonomy" id="3238629"/>
    <lineage>
        <taxon>Bacteria</taxon>
        <taxon>Bacillati</taxon>
        <taxon>Actinomycetota</taxon>
        <taxon>Actinomycetes</taxon>
        <taxon>Kitasatosporales</taxon>
        <taxon>Streptomycetaceae</taxon>
        <taxon>Streptomyces</taxon>
    </lineage>
</organism>